<accession>A0ABY5AJR0</accession>
<dbReference type="InterPro" id="IPR027417">
    <property type="entry name" value="P-loop_NTPase"/>
</dbReference>
<dbReference type="SUPFAM" id="SSF52540">
    <property type="entry name" value="P-loop containing nucleoside triphosphate hydrolases"/>
    <property type="match status" value="1"/>
</dbReference>
<evidence type="ECO:0000256" key="5">
    <source>
        <dbReference type="ARBA" id="ARBA00023136"/>
    </source>
</evidence>
<evidence type="ECO:0000313" key="8">
    <source>
        <dbReference type="EMBL" id="USR89442.1"/>
    </source>
</evidence>
<dbReference type="InterPro" id="IPR045063">
    <property type="entry name" value="Dynamin_N"/>
</dbReference>
<feature type="domain" description="Dynamin N-terminal" evidence="7">
    <location>
        <begin position="50"/>
        <end position="282"/>
    </location>
</feature>
<sequence length="866" mass="99057">MTSTPPQCQNLDTQVQTLVQLQDADANLPSQDTATIRTSLNKAISPRFEIVFAGAFSAGKSMLINALLERELLYSAQGHATGTECYIEYAPEPSQERVELTFLSQVEIRQQIGELSQLLTIAEMGDLSDTQQLDKLSQMSQGIWESEGGESRTERAKQAKLLEQLILGWQANRDRIDTVNNATYSMAQLNANSLEEASQYARRSQNSSVLKKINYYCHHPLLDDGNVIIDTPGIDAPVKKDAKIAYDKIEHPDTSAVICVFRTAATGELTTEETQLLERIQKSPGIRDRVFYAFNYIDATWYDDQLRNRLEYQIKSQFRGGNRIYKTSALLGFYGSQIRQASPENNWGLDTIFANTPSTFDQQELTPQFIVEFNRYFATPGRLSRTRFPSTPAISNANSKKEQYQQILNTYGQELIEQLVRDSGIQEFRREITRYLMEDRRPQLFEALADDLRPLCIELRNYYIATWKDLESQPQEIDTIKEQQVQQLNKELKQIGDDFKDHITTYLNESVADKNNTSYERDVRTLQKQMLQKLDDLIEEFSVGDTYKLAQKSRPENAVIPMMAVLVEAFYTLANQLKAVLVKISEELVANYFFQLRKSIHNAEFYNKLYRFLGNDAAMDQNLSRLERQVRDIVVGYAAYQCGTYVRETPEFYGENTVPNFQLRQTLQQACHFQTYEGMVAAEPAIRQLLQVDFEKKVKNTVIREFRTFLNTTLNERLFEMANQQSQTILSQYELARTNLAKTLDQEAEAKLERNRQRQAAVGENIERYNEAIRGINGCLEEMSLGRVKLPPVQETDLQIFTPTTVVSEDSAEVEDNEDNLEVAPSESETVPEETVPEETVAEIPETTFPIPDEDEDVNFSSFGEG</sequence>
<evidence type="ECO:0000256" key="1">
    <source>
        <dbReference type="ARBA" id="ARBA00004370"/>
    </source>
</evidence>
<evidence type="ECO:0000256" key="4">
    <source>
        <dbReference type="ARBA" id="ARBA00023134"/>
    </source>
</evidence>
<dbReference type="EMBL" id="CP098611">
    <property type="protein sequence ID" value="USR89442.1"/>
    <property type="molecule type" value="Genomic_DNA"/>
</dbReference>
<name>A0ABY5AJR0_9CYAN</name>
<keyword evidence="2" id="KW-0547">Nucleotide-binding</keyword>
<gene>
    <name evidence="8" type="ORF">NEA10_11115</name>
</gene>
<evidence type="ECO:0000256" key="2">
    <source>
        <dbReference type="ARBA" id="ARBA00022741"/>
    </source>
</evidence>
<proteinExistence type="predicted"/>
<dbReference type="PANTHER" id="PTHR10465:SF0">
    <property type="entry name" value="SARCALUMENIN"/>
    <property type="match status" value="1"/>
</dbReference>
<comment type="subcellular location">
    <subcellularLocation>
        <location evidence="1">Membrane</location>
    </subcellularLocation>
</comment>
<evidence type="ECO:0000259" key="7">
    <source>
        <dbReference type="Pfam" id="PF00350"/>
    </source>
</evidence>
<keyword evidence="3" id="KW-0378">Hydrolase</keyword>
<feature type="compositionally biased region" description="Acidic residues" evidence="6">
    <location>
        <begin position="830"/>
        <end position="841"/>
    </location>
</feature>
<keyword evidence="4" id="KW-0342">GTP-binding</keyword>
<protein>
    <submittedName>
        <fullName evidence="8">Dynamin family protein</fullName>
    </submittedName>
</protein>
<reference evidence="8" key="1">
    <citation type="submission" date="2022-06" db="EMBL/GenBank/DDBJ databases">
        <title>Genome sequence of Phormidium yuhuli AB48 isolated from an industrial photobioreactor environment.</title>
        <authorList>
            <person name="Qiu Y."/>
            <person name="Noonan A.J.C."/>
            <person name="Dofher K."/>
            <person name="Koch M."/>
            <person name="Kieft B."/>
            <person name="Lin X."/>
            <person name="Ziels R.M."/>
            <person name="Hallam S.J."/>
        </authorList>
    </citation>
    <scope>NUCLEOTIDE SEQUENCE</scope>
    <source>
        <strain evidence="8">AB48</strain>
    </source>
</reference>
<keyword evidence="5" id="KW-0472">Membrane</keyword>
<dbReference type="InterPro" id="IPR027094">
    <property type="entry name" value="Mitofusin_fam"/>
</dbReference>
<evidence type="ECO:0000256" key="6">
    <source>
        <dbReference type="SAM" id="MobiDB-lite"/>
    </source>
</evidence>
<dbReference type="Proteomes" id="UP001056708">
    <property type="component" value="Chromosome"/>
</dbReference>
<dbReference type="Pfam" id="PF00350">
    <property type="entry name" value="Dynamin_N"/>
    <property type="match status" value="1"/>
</dbReference>
<dbReference type="RefSeq" id="WP_252659922.1">
    <property type="nucleotide sequence ID" value="NZ_CP098611.1"/>
</dbReference>
<feature type="compositionally biased region" description="Acidic residues" evidence="6">
    <location>
        <begin position="810"/>
        <end position="821"/>
    </location>
</feature>
<feature type="region of interest" description="Disordered" evidence="6">
    <location>
        <begin position="808"/>
        <end position="866"/>
    </location>
</feature>
<evidence type="ECO:0000313" key="9">
    <source>
        <dbReference type="Proteomes" id="UP001056708"/>
    </source>
</evidence>
<organism evidence="8 9">
    <name type="scientific">Phormidium yuhuli AB48</name>
    <dbReference type="NCBI Taxonomy" id="2940671"/>
    <lineage>
        <taxon>Bacteria</taxon>
        <taxon>Bacillati</taxon>
        <taxon>Cyanobacteriota</taxon>
        <taxon>Cyanophyceae</taxon>
        <taxon>Oscillatoriophycideae</taxon>
        <taxon>Oscillatoriales</taxon>
        <taxon>Oscillatoriaceae</taxon>
        <taxon>Phormidium</taxon>
        <taxon>Phormidium yuhuli</taxon>
    </lineage>
</organism>
<dbReference type="Gene3D" id="3.40.50.300">
    <property type="entry name" value="P-loop containing nucleotide triphosphate hydrolases"/>
    <property type="match status" value="1"/>
</dbReference>
<keyword evidence="9" id="KW-1185">Reference proteome</keyword>
<evidence type="ECO:0000256" key="3">
    <source>
        <dbReference type="ARBA" id="ARBA00022801"/>
    </source>
</evidence>
<dbReference type="PANTHER" id="PTHR10465">
    <property type="entry name" value="TRANSMEMBRANE GTPASE FZO1"/>
    <property type="match status" value="1"/>
</dbReference>